<dbReference type="RefSeq" id="WP_072965599.1">
    <property type="nucleotide sequence ID" value="NZ_FRAJ01000003.1"/>
</dbReference>
<organism evidence="1 2">
    <name type="scientific">Caminicella sporogenes DSM 14501</name>
    <dbReference type="NCBI Taxonomy" id="1121266"/>
    <lineage>
        <taxon>Bacteria</taxon>
        <taxon>Bacillati</taxon>
        <taxon>Bacillota</taxon>
        <taxon>Clostridia</taxon>
        <taxon>Peptostreptococcales</taxon>
        <taxon>Caminicellaceae</taxon>
        <taxon>Caminicella</taxon>
    </lineage>
</organism>
<dbReference type="Proteomes" id="UP000184082">
    <property type="component" value="Unassembled WGS sequence"/>
</dbReference>
<protein>
    <submittedName>
        <fullName evidence="1">Uncharacterized protein</fullName>
    </submittedName>
</protein>
<keyword evidence="2" id="KW-1185">Reference proteome</keyword>
<dbReference type="AlphaFoldDB" id="A0A1M6LP81"/>
<gene>
    <name evidence="1" type="ORF">SAMN02745883_00290</name>
</gene>
<accession>A0A1M6LP81</accession>
<dbReference type="EMBL" id="FRAJ01000003">
    <property type="protein sequence ID" value="SHJ73021.1"/>
    <property type="molecule type" value="Genomic_DNA"/>
</dbReference>
<name>A0A1M6LP81_9FIRM</name>
<evidence type="ECO:0000313" key="2">
    <source>
        <dbReference type="Proteomes" id="UP000184082"/>
    </source>
</evidence>
<proteinExistence type="predicted"/>
<sequence>MKIHLYYKGIKFENLSKKKQEEIKNNITNIVKKNATRQLIKMLNEGKSASEIKDFLGID</sequence>
<evidence type="ECO:0000313" key="1">
    <source>
        <dbReference type="EMBL" id="SHJ73021.1"/>
    </source>
</evidence>
<reference evidence="1 2" key="1">
    <citation type="submission" date="2016-11" db="EMBL/GenBank/DDBJ databases">
        <authorList>
            <person name="Jaros S."/>
            <person name="Januszkiewicz K."/>
            <person name="Wedrychowicz H."/>
        </authorList>
    </citation>
    <scope>NUCLEOTIDE SEQUENCE [LARGE SCALE GENOMIC DNA]</scope>
    <source>
        <strain evidence="1 2">DSM 14501</strain>
    </source>
</reference>